<evidence type="ECO:0000313" key="1">
    <source>
        <dbReference type="EMBL" id="MPM67676.1"/>
    </source>
</evidence>
<proteinExistence type="predicted"/>
<reference evidence="1" key="1">
    <citation type="submission" date="2019-08" db="EMBL/GenBank/DDBJ databases">
        <authorList>
            <person name="Kucharzyk K."/>
            <person name="Murdoch R.W."/>
            <person name="Higgins S."/>
            <person name="Loffler F."/>
        </authorList>
    </citation>
    <scope>NUCLEOTIDE SEQUENCE</scope>
</reference>
<name>A0A645BQM5_9ZZZZ</name>
<dbReference type="EMBL" id="VSSQ01021823">
    <property type="protein sequence ID" value="MPM67676.1"/>
    <property type="molecule type" value="Genomic_DNA"/>
</dbReference>
<accession>A0A645BQM5</accession>
<dbReference type="AlphaFoldDB" id="A0A645BQM5"/>
<gene>
    <name evidence="1" type="ORF">SDC9_114600</name>
</gene>
<comment type="caution">
    <text evidence="1">The sequence shown here is derived from an EMBL/GenBank/DDBJ whole genome shotgun (WGS) entry which is preliminary data.</text>
</comment>
<protein>
    <submittedName>
        <fullName evidence="1">Uncharacterized protein</fullName>
    </submittedName>
</protein>
<sequence length="85" mass="8963">MPRCKVCGNTHSFGSSKVDPIAPSANGPVSGMVGNFSSDEIVSINSLGANKTLINEAAEQPQSYFDICLSCGSQQLEWQDSPALE</sequence>
<organism evidence="1">
    <name type="scientific">bioreactor metagenome</name>
    <dbReference type="NCBI Taxonomy" id="1076179"/>
    <lineage>
        <taxon>unclassified sequences</taxon>
        <taxon>metagenomes</taxon>
        <taxon>ecological metagenomes</taxon>
    </lineage>
</organism>